<feature type="domain" description="Peptidase U32 collagenase" evidence="1">
    <location>
        <begin position="388"/>
        <end position="502"/>
    </location>
</feature>
<dbReference type="Pfam" id="PF12392">
    <property type="entry name" value="DUF3656"/>
    <property type="match status" value="1"/>
</dbReference>
<dbReference type="Proteomes" id="UP000003805">
    <property type="component" value="Miscellaneous, Scaffold supercont1.1"/>
</dbReference>
<protein>
    <submittedName>
        <fullName evidence="2">Protease</fullName>
    </submittedName>
</protein>
<dbReference type="GO" id="GO:0006508">
    <property type="term" value="P:proteolysis"/>
    <property type="evidence" value="ECO:0007669"/>
    <property type="project" value="UniProtKB-KW"/>
</dbReference>
<dbReference type="RefSeq" id="WP_004376201.1">
    <property type="nucleotide sequence ID" value="NZ_GL349564.1"/>
</dbReference>
<keyword evidence="2" id="KW-0645">Protease</keyword>
<keyword evidence="3" id="KW-1185">Reference proteome</keyword>
<dbReference type="PANTHER" id="PTHR30217:SF10">
    <property type="entry name" value="23S RRNA 5-HYDROXYCYTIDINE C2501 SYNTHASE"/>
    <property type="match status" value="1"/>
</dbReference>
<keyword evidence="2" id="KW-0378">Hydrolase</keyword>
<proteinExistence type="predicted"/>
<evidence type="ECO:0000313" key="2">
    <source>
        <dbReference type="EMBL" id="EFI49471.1"/>
    </source>
</evidence>
<accession>D7N964</accession>
<evidence type="ECO:0000313" key="3">
    <source>
        <dbReference type="Proteomes" id="UP000003805"/>
    </source>
</evidence>
<evidence type="ECO:0000259" key="1">
    <source>
        <dbReference type="Pfam" id="PF12392"/>
    </source>
</evidence>
<dbReference type="InterPro" id="IPR020988">
    <property type="entry name" value="Pept_U32_collagenase"/>
</dbReference>
<reference evidence="2" key="1">
    <citation type="submission" date="2010-02" db="EMBL/GenBank/DDBJ databases">
        <title>The Genome Sequence of Prevotella oris strain C735.</title>
        <authorList>
            <consortium name="The Broad Institute Genome Sequencing Platform"/>
            <person name="Ward D."/>
            <person name="Feldgarden M."/>
            <person name="Earl A."/>
            <person name="Young S.K."/>
            <person name="Zeng Q."/>
            <person name="Koehrsen M."/>
            <person name="Alvarado L."/>
            <person name="Berlin A."/>
            <person name="Bochicchio J."/>
            <person name="Borenstein D."/>
            <person name="Chapman S.B."/>
            <person name="Chen Z."/>
            <person name="Engels R."/>
            <person name="Freedman E."/>
            <person name="Gellesch M."/>
            <person name="Goldberg J."/>
            <person name="Griggs A."/>
            <person name="Gujja S."/>
            <person name="Heilman E."/>
            <person name="Heiman D."/>
            <person name="Hepburn T."/>
            <person name="Howarth C."/>
            <person name="Jen D."/>
            <person name="Larson L."/>
            <person name="Mehta T."/>
            <person name="Park D."/>
            <person name="Pearson M."/>
            <person name="Roberts A."/>
            <person name="Saif S."/>
            <person name="Shea T."/>
            <person name="Shenoy N."/>
            <person name="Sisk P."/>
            <person name="Stolte C."/>
            <person name="Sykes S."/>
            <person name="Thomson T."/>
            <person name="Walk T."/>
            <person name="White J."/>
            <person name="Yandava C."/>
            <person name="Sibley C.D."/>
            <person name="Field T.R."/>
            <person name="Grinwis M."/>
            <person name="Eshaghurshan C.S."/>
            <person name="Surette M.G."/>
            <person name="Haas B."/>
            <person name="Nusbaum C."/>
            <person name="Birren B."/>
        </authorList>
    </citation>
    <scope>NUCLEOTIDE SEQUENCE [LARGE SCALE GENOMIC DNA]</scope>
    <source>
        <strain evidence="2">C735</strain>
    </source>
</reference>
<dbReference type="InterPro" id="IPR051454">
    <property type="entry name" value="RNA/ubiquinone_mod_enzymes"/>
</dbReference>
<dbReference type="eggNOG" id="COG0826">
    <property type="taxonomic scope" value="Bacteria"/>
</dbReference>
<name>D7N964_9BACT</name>
<dbReference type="AlphaFoldDB" id="D7N964"/>
<organism evidence="2 3">
    <name type="scientific">Segatella oris C735</name>
    <dbReference type="NCBI Taxonomy" id="563008"/>
    <lineage>
        <taxon>Bacteria</taxon>
        <taxon>Pseudomonadati</taxon>
        <taxon>Bacteroidota</taxon>
        <taxon>Bacteroidia</taxon>
        <taxon>Bacteroidales</taxon>
        <taxon>Prevotellaceae</taxon>
        <taxon>Segatella</taxon>
    </lineage>
</organism>
<dbReference type="PANTHER" id="PTHR30217">
    <property type="entry name" value="PEPTIDASE U32 FAMILY"/>
    <property type="match status" value="1"/>
</dbReference>
<gene>
    <name evidence="2" type="ORF">HMPREF0665_00187</name>
</gene>
<dbReference type="PROSITE" id="PS01276">
    <property type="entry name" value="PEPTIDASE_U32"/>
    <property type="match status" value="1"/>
</dbReference>
<dbReference type="Pfam" id="PF01136">
    <property type="entry name" value="Peptidase_U32"/>
    <property type="match status" value="1"/>
</dbReference>
<dbReference type="HOGENOM" id="CLU_011540_5_0_10"/>
<dbReference type="GO" id="GO:0008233">
    <property type="term" value="F:peptidase activity"/>
    <property type="evidence" value="ECO:0007669"/>
    <property type="project" value="UniProtKB-KW"/>
</dbReference>
<dbReference type="EMBL" id="GL349564">
    <property type="protein sequence ID" value="EFI49471.1"/>
    <property type="molecule type" value="Genomic_DNA"/>
</dbReference>
<sequence>MRSLELLAPAKNLECGMAAVSHGADAVYIGASRFGARAAAGNTVEDIHQLCDYAHQYGARVYVTVNTILYEEELADTKQLLKALNACGVDALLVQDMGILELIAEWDDEKPFQMELHASTQTDNRTAEKVRWLQDVGFKRAVLARELSAREIAEIYHEVPDMDLEVFVHGALCVSYSGVCYVSQHCFNRSANRGACAQFCRMKFDLLDDNQQEIEHQSHLLSLRDMCQIDHLEELADSGACSFKIEGRLKDVEYVKNVVSAYSQRIDEIIKKAPDRYCRASHGKVEYDFQPNLRKTFNRGFTTYFLNGRQADIACFDTPKAMGEHVGKVKEIRGNSFNVAGTATFENGDGLCFINEEHELEGFRINKAVGNRLFPLKMPARLKPGMGLYRNNDVAFSHLLSGVTARRKLQVEMTFQTTDDGFTLHVSNKEMGVKAEATILFDHQEARQPQEENIRKQLEKLGNTIFACKEIKIEDKAGKLFIPSSLLTELRRKAIQALEQQLVQKQERPATELAVKKTEGVETVMPKAYKAYPYLYNISNHLSKRFFETQGLKNIQPAFELSPTRNPLVMQCRHCIRFALGYCVKRGGKHPTWKEPLYLRLGDGRRFRLEFNCKECQMNIYAET</sequence>
<dbReference type="InterPro" id="IPR001539">
    <property type="entry name" value="Peptidase_U32"/>
</dbReference>